<evidence type="ECO:0000256" key="1">
    <source>
        <dbReference type="ARBA" id="ARBA00004651"/>
    </source>
</evidence>
<accession>A0A191T933</accession>
<dbReference type="Gene3D" id="3.40.50.300">
    <property type="entry name" value="P-loop containing nucleotide triphosphate hydrolases"/>
    <property type="match status" value="1"/>
</dbReference>
<geneLocation type="plasmid" evidence="8">
    <name>ECO37P2</name>
</geneLocation>
<dbReference type="PANTHER" id="PTHR37937:SF1">
    <property type="entry name" value="CONJUGATIVE TRANSFER: DNA TRANSPORT"/>
    <property type="match status" value="1"/>
</dbReference>
<dbReference type="InterPro" id="IPR027417">
    <property type="entry name" value="P-loop_NTPase"/>
</dbReference>
<evidence type="ECO:0000256" key="3">
    <source>
        <dbReference type="ARBA" id="ARBA00022475"/>
    </source>
</evidence>
<name>A0A191T933_ECOLX</name>
<feature type="transmembrane region" description="Helical" evidence="7">
    <location>
        <begin position="68"/>
        <end position="94"/>
    </location>
</feature>
<evidence type="ECO:0000256" key="4">
    <source>
        <dbReference type="ARBA" id="ARBA00022692"/>
    </source>
</evidence>
<evidence type="ECO:0000256" key="6">
    <source>
        <dbReference type="ARBA" id="ARBA00023136"/>
    </source>
</evidence>
<keyword evidence="6 7" id="KW-0472">Membrane</keyword>
<dbReference type="GO" id="GO:0005886">
    <property type="term" value="C:plasma membrane"/>
    <property type="evidence" value="ECO:0007669"/>
    <property type="project" value="UniProtKB-SubCell"/>
</dbReference>
<evidence type="ECO:0000256" key="7">
    <source>
        <dbReference type="SAM" id="Phobius"/>
    </source>
</evidence>
<dbReference type="Pfam" id="PF02534">
    <property type="entry name" value="T4SS-DNA_transf"/>
    <property type="match status" value="2"/>
</dbReference>
<dbReference type="RefSeq" id="WP_172687965.1">
    <property type="nucleotide sequence ID" value="NZ_JAFBKO010000059.1"/>
</dbReference>
<evidence type="ECO:0000313" key="8">
    <source>
        <dbReference type="EMBL" id="ANI75612.1"/>
    </source>
</evidence>
<keyword evidence="4 7" id="KW-0812">Transmembrane</keyword>
<evidence type="ECO:0000256" key="2">
    <source>
        <dbReference type="ARBA" id="ARBA00008806"/>
    </source>
</evidence>
<feature type="transmembrane region" description="Helical" evidence="7">
    <location>
        <begin position="12"/>
        <end position="41"/>
    </location>
</feature>
<protein>
    <submittedName>
        <fullName evidence="8">Conjugal transfer protein TraK</fullName>
    </submittedName>
</protein>
<dbReference type="InterPro" id="IPR051539">
    <property type="entry name" value="T4SS-coupling_protein"/>
</dbReference>
<reference evidence="8" key="1">
    <citation type="submission" date="2016-03" db="EMBL/GenBank/DDBJ databases">
        <title>Resistome analysis of KPC-2-producing Escherichia coli ST224 strain isolated in Brazil using whole genome sequencing.</title>
        <authorList>
            <person name="Rossi I.G."/>
            <person name="Araujo B.F."/>
            <person name="Cerdeira L.T."/>
            <person name="Campos P.A."/>
            <person name="Royer S."/>
            <person name="Ferreira M.L."/>
            <person name="Batistao D.W.F."/>
            <person name="Souza T.A."/>
            <person name="Vancan S.I.S."/>
            <person name="Lincopan N."/>
            <person name="Gontijo-Filho P.P."/>
            <person name="Ribas R.M."/>
        </authorList>
    </citation>
    <scope>NUCLEOTIDE SEQUENCE</scope>
    <source>
        <strain evidence="8">ECO37</strain>
        <plasmid evidence="8">ECO37P2</plasmid>
    </source>
</reference>
<keyword evidence="8" id="KW-0614">Plasmid</keyword>
<comment type="subcellular location">
    <subcellularLocation>
        <location evidence="1">Cell membrane</location>
        <topology evidence="1">Multi-pass membrane protein</topology>
    </subcellularLocation>
</comment>
<proteinExistence type="inferred from homology"/>
<keyword evidence="5 7" id="KW-1133">Transmembrane helix</keyword>
<dbReference type="SUPFAM" id="SSF52540">
    <property type="entry name" value="P-loop containing nucleoside triphosphate hydrolases"/>
    <property type="match status" value="1"/>
</dbReference>
<keyword evidence="3" id="KW-1003">Cell membrane</keyword>
<comment type="similarity">
    <text evidence="2">Belongs to the VirD4/TraG family.</text>
</comment>
<organism evidence="8">
    <name type="scientific">Escherichia coli</name>
    <dbReference type="NCBI Taxonomy" id="562"/>
    <lineage>
        <taxon>Bacteria</taxon>
        <taxon>Pseudomonadati</taxon>
        <taxon>Pseudomonadota</taxon>
        <taxon>Gammaproteobacteria</taxon>
        <taxon>Enterobacterales</taxon>
        <taxon>Enterobacteriaceae</taxon>
        <taxon>Escherichia</taxon>
    </lineage>
</organism>
<dbReference type="PANTHER" id="PTHR37937">
    <property type="entry name" value="CONJUGATIVE TRANSFER: DNA TRANSPORT"/>
    <property type="match status" value="1"/>
</dbReference>
<dbReference type="AlphaFoldDB" id="A0A191T933"/>
<dbReference type="CDD" id="cd01127">
    <property type="entry name" value="TrwB_TraG_TraD_VirD4"/>
    <property type="match status" value="1"/>
</dbReference>
<evidence type="ECO:0000256" key="5">
    <source>
        <dbReference type="ARBA" id="ARBA00022989"/>
    </source>
</evidence>
<dbReference type="InterPro" id="IPR003688">
    <property type="entry name" value="TraG/VirD4"/>
</dbReference>
<sequence length="673" mass="76681">MQLRQDLKKSDIISTIIFAILMVGIGGAIGVYGGGYVFLLISKVDTNLLSYDTLIKAWPLWEYKKLHAAISLGTIVFAAAILIPLAAIIIGAFFEFPEPDVHGNAKLITDEEIKESGLLDADDEYPEILIGKVAKGRYKGKYLKFAGQQFLGLGAPTRSGKGVGFVIPNLLNYRDSVCVLDIKAENYIFTAGYRKKMGQEVFVFAPDGYRFSEEEFEEFKFSDYYLNLSPEEQQAFNEKFRNTEHVLSHRWNPLDYISRSKSRRVGEIKDLATILFPDDGGDNAIWNSMAEAVFESYILYMLDMEETINKINTEIEENRKNGIDDDRELMKPYPVSMAQLYSLTGVPDMAEWMNDEILYWKDKGYPLSKGCVEGFNRFIAVDPKTRGNIMQNFNKPLKIFEAESCRLATSASDFDFNDLRRKRMSVYIVLSPTGMEKYKQLINLFFSQLVRVNTQTLPEHDKTLKYQCLLVLDEFTSMGRVGIIEKSIAFTAGYNIRYMIIYQNDEQLESDDAYGKSGAFTLRKNLAVEVVYPPKDVDSTAERISKTFGKKTVKIKTNSRTSNGGKISNGTNEQYVGRDLYMPQEIVELGSQKYVMQKINKGKRTKVAVNEVIIMEQVKPFVAHKIVYFDEPVFMERRKVATDNVPDVPILQDIEHYEIPRDKRRDIPSIASA</sequence>
<dbReference type="EMBL" id="KU963390">
    <property type="protein sequence ID" value="ANI75612.1"/>
    <property type="molecule type" value="Genomic_DNA"/>
</dbReference>